<name>A0ABQ8L173_LABRO</name>
<proteinExistence type="predicted"/>
<dbReference type="CDD" id="cd09275">
    <property type="entry name" value="RNase_HI_RT_DIRS1"/>
    <property type="match status" value="1"/>
</dbReference>
<keyword evidence="2" id="KW-1185">Reference proteome</keyword>
<dbReference type="InterPro" id="IPR052055">
    <property type="entry name" value="Hepadnavirus_pol/RT"/>
</dbReference>
<reference evidence="1 2" key="1">
    <citation type="submission" date="2022-01" db="EMBL/GenBank/DDBJ databases">
        <title>A high-quality chromosome-level genome assembly of rohu carp, Labeo rohita.</title>
        <authorList>
            <person name="Arick M.A. II"/>
            <person name="Hsu C.-Y."/>
            <person name="Magbanua Z."/>
            <person name="Pechanova O."/>
            <person name="Grover C."/>
            <person name="Miller E."/>
            <person name="Thrash A."/>
            <person name="Ezzel L."/>
            <person name="Alam S."/>
            <person name="Benzie J."/>
            <person name="Hamilton M."/>
            <person name="Karsi A."/>
            <person name="Lawrence M.L."/>
            <person name="Peterson D.G."/>
        </authorList>
    </citation>
    <scope>NUCLEOTIDE SEQUENCE [LARGE SCALE GENOMIC DNA]</scope>
    <source>
        <strain evidence="2">BAU-BD-2019</strain>
        <tissue evidence="1">Blood</tissue>
    </source>
</reference>
<protein>
    <submittedName>
        <fullName evidence="1">ORF V: Enzymatic polyprotein</fullName>
    </submittedName>
</protein>
<comment type="caution">
    <text evidence="1">The sequence shown here is derived from an EMBL/GenBank/DDBJ whole genome shotgun (WGS) entry which is preliminary data.</text>
</comment>
<dbReference type="EMBL" id="JACTAM010002790">
    <property type="protein sequence ID" value="KAI2643076.1"/>
    <property type="molecule type" value="Genomic_DNA"/>
</dbReference>
<sequence>MAAAAAVTPLGLLHMSPLQRWLYGRIPRWAWHHGTFRVSVTPRSGSALDPAFLRAGVPQGQVSRHVVVNTDASKKGWGAICNGQTASGSWSGPRLQWHINCLELLAVLLALRRVVCSRRMSQLARHLLLWSQTQLRSLRAIHIPGELNHTADALSRQLVRPGEWRLHPQVVQLIWSRFREAQVDLFASPASSH</sequence>
<evidence type="ECO:0000313" key="1">
    <source>
        <dbReference type="EMBL" id="KAI2643076.1"/>
    </source>
</evidence>
<evidence type="ECO:0000313" key="2">
    <source>
        <dbReference type="Proteomes" id="UP000830375"/>
    </source>
</evidence>
<accession>A0ABQ8L173</accession>
<dbReference type="Proteomes" id="UP000830375">
    <property type="component" value="Unassembled WGS sequence"/>
</dbReference>
<organism evidence="1 2">
    <name type="scientific">Labeo rohita</name>
    <name type="common">Indian major carp</name>
    <name type="synonym">Cyprinus rohita</name>
    <dbReference type="NCBI Taxonomy" id="84645"/>
    <lineage>
        <taxon>Eukaryota</taxon>
        <taxon>Metazoa</taxon>
        <taxon>Chordata</taxon>
        <taxon>Craniata</taxon>
        <taxon>Vertebrata</taxon>
        <taxon>Euteleostomi</taxon>
        <taxon>Actinopterygii</taxon>
        <taxon>Neopterygii</taxon>
        <taxon>Teleostei</taxon>
        <taxon>Ostariophysi</taxon>
        <taxon>Cypriniformes</taxon>
        <taxon>Cyprinidae</taxon>
        <taxon>Labeoninae</taxon>
        <taxon>Labeonini</taxon>
        <taxon>Labeo</taxon>
    </lineage>
</organism>
<gene>
    <name evidence="1" type="ORF">H4Q32_027309</name>
</gene>
<dbReference type="PANTHER" id="PTHR33050">
    <property type="entry name" value="REVERSE TRANSCRIPTASE DOMAIN-CONTAINING PROTEIN"/>
    <property type="match status" value="1"/>
</dbReference>
<dbReference type="PANTHER" id="PTHR33050:SF7">
    <property type="entry name" value="RIBONUCLEASE H"/>
    <property type="match status" value="1"/>
</dbReference>